<dbReference type="EMBL" id="JWTB01000024">
    <property type="protein sequence ID" value="KIC66234.1"/>
    <property type="molecule type" value="Genomic_DNA"/>
</dbReference>
<dbReference type="AlphaFoldDB" id="A0A0B4CYN5"/>
<organism evidence="1 2">
    <name type="scientific">Pseudarthrobacter phenanthrenivorans</name>
    <name type="common">Arthrobacter phenanthrenivorans</name>
    <dbReference type="NCBI Taxonomy" id="361575"/>
    <lineage>
        <taxon>Bacteria</taxon>
        <taxon>Bacillati</taxon>
        <taxon>Actinomycetota</taxon>
        <taxon>Actinomycetes</taxon>
        <taxon>Micrococcales</taxon>
        <taxon>Micrococcaceae</taxon>
        <taxon>Pseudarthrobacter</taxon>
    </lineage>
</organism>
<sequence length="92" mass="10603">MTTKHHPALDPLQPLAPGDAIEVFYRSRLVHRGPVTETAPERGLVWILDTLSGYRCLVDTAEADIVRLPVRYRDVRTPDSWRRRTRPKQAPF</sequence>
<name>A0A0B4CYN5_PSEPS</name>
<evidence type="ECO:0000313" key="1">
    <source>
        <dbReference type="EMBL" id="KIC66234.1"/>
    </source>
</evidence>
<evidence type="ECO:0000313" key="2">
    <source>
        <dbReference type="Proteomes" id="UP000031196"/>
    </source>
</evidence>
<reference evidence="1 2" key="1">
    <citation type="submission" date="2014-12" db="EMBL/GenBank/DDBJ databases">
        <title>Genome sequencing of Arthrobacter phenanthrenivorans SWC37.</title>
        <authorList>
            <person name="Tan P.W."/>
            <person name="Chan K.-G."/>
        </authorList>
    </citation>
    <scope>NUCLEOTIDE SEQUENCE [LARGE SCALE GENOMIC DNA]</scope>
    <source>
        <strain evidence="1 2">SWC37</strain>
    </source>
</reference>
<comment type="caution">
    <text evidence="1">The sequence shown here is derived from an EMBL/GenBank/DDBJ whole genome shotgun (WGS) entry which is preliminary data.</text>
</comment>
<dbReference type="Proteomes" id="UP000031196">
    <property type="component" value="Unassembled WGS sequence"/>
</dbReference>
<accession>A0A0B4CYN5</accession>
<gene>
    <name evidence="1" type="ORF">RM50_13610</name>
</gene>
<dbReference type="OrthoDB" id="4881289at2"/>
<proteinExistence type="predicted"/>
<protein>
    <submittedName>
        <fullName evidence="1">Uncharacterized protein</fullName>
    </submittedName>
</protein>
<dbReference type="RefSeq" id="WP_043453529.1">
    <property type="nucleotide sequence ID" value="NZ_JWTB01000024.1"/>
</dbReference>